<comment type="caution">
    <text evidence="2">The sequence shown here is derived from an EMBL/GenBank/DDBJ whole genome shotgun (WGS) entry which is preliminary data.</text>
</comment>
<dbReference type="Pfam" id="PF08808">
    <property type="entry name" value="RES"/>
    <property type="match status" value="1"/>
</dbReference>
<proteinExistence type="predicted"/>
<dbReference type="Proteomes" id="UP000198900">
    <property type="component" value="Unassembled WGS sequence"/>
</dbReference>
<dbReference type="InterPro" id="IPR014914">
    <property type="entry name" value="RES_dom"/>
</dbReference>
<feature type="domain" description="RES" evidence="1">
    <location>
        <begin position="23"/>
        <end position="157"/>
    </location>
</feature>
<keyword evidence="3" id="KW-1185">Reference proteome</keyword>
<dbReference type="SMART" id="SM00953">
    <property type="entry name" value="RES"/>
    <property type="match status" value="1"/>
</dbReference>
<reference evidence="2" key="1">
    <citation type="submission" date="2016-10" db="EMBL/GenBank/DDBJ databases">
        <authorList>
            <person name="Varghese N."/>
            <person name="Submissions S."/>
        </authorList>
    </citation>
    <scope>NUCLEOTIDE SEQUENCE [LARGE SCALE GENOMIC DNA]</scope>
    <source>
        <strain evidence="2">YR281</strain>
    </source>
</reference>
<gene>
    <name evidence="2" type="ORF">SAMN04487926_15510</name>
</gene>
<evidence type="ECO:0000313" key="2">
    <source>
        <dbReference type="EMBL" id="SDJ49046.1"/>
    </source>
</evidence>
<sequence>MILTALTKVTAYRMHVPRWAVAPTSGAGAGKHGGRANRIGLNALYLALDVNTAVREYQQISPLMPPGTLVSYQLTVDPIVDFTNGYHAEKWLPIWEDFYCDWRGCWFNQRIEPPSWIIGDEVIAAGAKGILFRSHLSPDGVNLVVYVDELEAADRLDVYDPQRALPQNQSSWT</sequence>
<accession>A0A7Z7BKX9</accession>
<dbReference type="RefSeq" id="WP_091790433.1">
    <property type="nucleotide sequence ID" value="NZ_FNDI01000055.1"/>
</dbReference>
<protein>
    <submittedName>
        <fullName evidence="2">RES domain-containing protein</fullName>
    </submittedName>
</protein>
<organism evidence="2 3">
    <name type="scientific">Paraburkholderia steynii</name>
    <dbReference type="NCBI Taxonomy" id="1245441"/>
    <lineage>
        <taxon>Bacteria</taxon>
        <taxon>Pseudomonadati</taxon>
        <taxon>Pseudomonadota</taxon>
        <taxon>Betaproteobacteria</taxon>
        <taxon>Burkholderiales</taxon>
        <taxon>Burkholderiaceae</taxon>
        <taxon>Paraburkholderia</taxon>
    </lineage>
</organism>
<evidence type="ECO:0000259" key="1">
    <source>
        <dbReference type="SMART" id="SM00953"/>
    </source>
</evidence>
<name>A0A7Z7BKX9_9BURK</name>
<dbReference type="EMBL" id="FNDI01000055">
    <property type="protein sequence ID" value="SDJ49046.1"/>
    <property type="molecule type" value="Genomic_DNA"/>
</dbReference>
<dbReference type="AlphaFoldDB" id="A0A7Z7BKX9"/>
<evidence type="ECO:0000313" key="3">
    <source>
        <dbReference type="Proteomes" id="UP000198900"/>
    </source>
</evidence>